<dbReference type="GO" id="GO:0007032">
    <property type="term" value="P:endosome organization"/>
    <property type="evidence" value="ECO:0007669"/>
    <property type="project" value="TreeGrafter"/>
</dbReference>
<proteinExistence type="predicted"/>
<dbReference type="GO" id="GO:0055037">
    <property type="term" value="C:recycling endosome"/>
    <property type="evidence" value="ECO:0007669"/>
    <property type="project" value="TreeGrafter"/>
</dbReference>
<dbReference type="PROSITE" id="PS50003">
    <property type="entry name" value="PH_DOMAIN"/>
    <property type="match status" value="1"/>
</dbReference>
<gene>
    <name evidence="6" type="ORF">A3770_06p44500</name>
    <name evidence="5" type="ORF">CPRI1469_LOCUS6239</name>
</gene>
<dbReference type="InterPro" id="IPR001849">
    <property type="entry name" value="PH_domain"/>
</dbReference>
<dbReference type="OrthoDB" id="2157866at2759"/>
<reference evidence="5" key="2">
    <citation type="submission" date="2021-01" db="EMBL/GenBank/DDBJ databases">
        <authorList>
            <person name="Corre E."/>
            <person name="Pelletier E."/>
            <person name="Niang G."/>
            <person name="Scheremetjew M."/>
            <person name="Finn R."/>
            <person name="Kale V."/>
            <person name="Holt S."/>
            <person name="Cochrane G."/>
            <person name="Meng A."/>
            <person name="Brown T."/>
            <person name="Cohen L."/>
        </authorList>
    </citation>
    <scope>NUCLEOTIDE SEQUENCE</scope>
    <source>
        <strain evidence="5">CCMP1205</strain>
    </source>
</reference>
<dbReference type="SMART" id="SM00233">
    <property type="entry name" value="PH"/>
    <property type="match status" value="1"/>
</dbReference>
<sequence length="327" mass="36912">MDRVTDEEAARASIGGKEAAVSSRVEEETLSTCEEEASSSDSVLMQGHLWKRSMYMKRWNKRYFELTDNCLRYKASEKKAGTYRGVVPASTWRTVGLLPKLKAHENWTGFYIHTSDDSIALASETLEDAQHWVSCLERVRAGGEKKETSGLGVEEVVVLSPGSPAADATPTVTMKHRPSFSLPSFRPRSQTLVDQQVDKDADEQFTLVSGMLEDIIKKKDSALHEMEELIGEKDAALREMEDRNEELEKLNEDLKAQLAASREQNEELSAQIDKAIMQLNERTRMHGDLELEHLKLQDQVESVQTALTTPFWKSPKKKSPTKKGKRK</sequence>
<evidence type="ECO:0000313" key="5">
    <source>
        <dbReference type="EMBL" id="CAD9717379.1"/>
    </source>
</evidence>
<dbReference type="EMBL" id="CP031039">
    <property type="protein sequence ID" value="QDZ21932.1"/>
    <property type="molecule type" value="Genomic_DNA"/>
</dbReference>
<feature type="region of interest" description="Disordered" evidence="3">
    <location>
        <begin position="162"/>
        <end position="186"/>
    </location>
</feature>
<evidence type="ECO:0000256" key="3">
    <source>
        <dbReference type="SAM" id="MobiDB-lite"/>
    </source>
</evidence>
<keyword evidence="7" id="KW-1185">Reference proteome</keyword>
<keyword evidence="2" id="KW-0175">Coiled coil</keyword>
<evidence type="ECO:0000259" key="4">
    <source>
        <dbReference type="PROSITE" id="PS50003"/>
    </source>
</evidence>
<dbReference type="GO" id="GO:0005802">
    <property type="term" value="C:trans-Golgi network"/>
    <property type="evidence" value="ECO:0007669"/>
    <property type="project" value="TreeGrafter"/>
</dbReference>
<evidence type="ECO:0000256" key="1">
    <source>
        <dbReference type="ARBA" id="ARBA00022553"/>
    </source>
</evidence>
<dbReference type="GO" id="GO:0005829">
    <property type="term" value="C:cytosol"/>
    <property type="evidence" value="ECO:0007669"/>
    <property type="project" value="GOC"/>
</dbReference>
<dbReference type="Pfam" id="PF00169">
    <property type="entry name" value="PH"/>
    <property type="match status" value="1"/>
</dbReference>
<evidence type="ECO:0000256" key="2">
    <source>
        <dbReference type="SAM" id="Coils"/>
    </source>
</evidence>
<name>A0A5B8MRN5_9CHLO</name>
<feature type="compositionally biased region" description="Basic and acidic residues" evidence="3">
    <location>
        <begin position="1"/>
        <end position="10"/>
    </location>
</feature>
<dbReference type="CDD" id="cd00821">
    <property type="entry name" value="PH"/>
    <property type="match status" value="1"/>
</dbReference>
<feature type="coiled-coil region" evidence="2">
    <location>
        <begin position="212"/>
        <end position="278"/>
    </location>
</feature>
<evidence type="ECO:0000313" key="7">
    <source>
        <dbReference type="Proteomes" id="UP000316726"/>
    </source>
</evidence>
<feature type="compositionally biased region" description="Basic residues" evidence="3">
    <location>
        <begin position="314"/>
        <end position="327"/>
    </location>
</feature>
<dbReference type="GO" id="GO:0001881">
    <property type="term" value="P:receptor recycling"/>
    <property type="evidence" value="ECO:0007669"/>
    <property type="project" value="TreeGrafter"/>
</dbReference>
<dbReference type="InterPro" id="IPR045188">
    <property type="entry name" value="Boi1/Boi2-like"/>
</dbReference>
<keyword evidence="1" id="KW-0597">Phosphoprotein</keyword>
<dbReference type="AlphaFoldDB" id="A0A5B8MRN5"/>
<dbReference type="Proteomes" id="UP000316726">
    <property type="component" value="Chromosome 6"/>
</dbReference>
<protein>
    <recommendedName>
        <fullName evidence="4">PH domain-containing protein</fullName>
    </recommendedName>
</protein>
<dbReference type="EMBL" id="HBHL01009362">
    <property type="protein sequence ID" value="CAD9717379.1"/>
    <property type="molecule type" value="Transcribed_RNA"/>
</dbReference>
<feature type="region of interest" description="Disordered" evidence="3">
    <location>
        <begin position="1"/>
        <end position="33"/>
    </location>
</feature>
<dbReference type="GO" id="GO:0042147">
    <property type="term" value="P:retrograde transport, endosome to Golgi"/>
    <property type="evidence" value="ECO:0007669"/>
    <property type="project" value="TreeGrafter"/>
</dbReference>
<dbReference type="PANTHER" id="PTHR22902">
    <property type="entry name" value="SESQUIPEDALIAN"/>
    <property type="match status" value="1"/>
</dbReference>
<reference evidence="6 7" key="1">
    <citation type="submission" date="2018-07" db="EMBL/GenBank/DDBJ databases">
        <title>The complete nuclear genome of the prasinophyte Chloropicon primus (CCMP1205).</title>
        <authorList>
            <person name="Pombert J.-F."/>
            <person name="Otis C."/>
            <person name="Turmel M."/>
            <person name="Lemieux C."/>
        </authorList>
    </citation>
    <scope>NUCLEOTIDE SEQUENCE [LARGE SCALE GENOMIC DNA]</scope>
    <source>
        <strain evidence="6 7">CCMP1205</strain>
    </source>
</reference>
<dbReference type="PANTHER" id="PTHR22902:SF27">
    <property type="entry name" value="PLECKSTRIN HOMOLOGY DOMAIN-CONTAINING FAMILY A MEMBER 3"/>
    <property type="match status" value="1"/>
</dbReference>
<dbReference type="Gene3D" id="2.30.29.30">
    <property type="entry name" value="Pleckstrin-homology domain (PH domain)/Phosphotyrosine-binding domain (PTB)"/>
    <property type="match status" value="1"/>
</dbReference>
<dbReference type="InterPro" id="IPR011993">
    <property type="entry name" value="PH-like_dom_sf"/>
</dbReference>
<accession>A0A5B8MRN5</accession>
<dbReference type="GO" id="GO:0005769">
    <property type="term" value="C:early endosome"/>
    <property type="evidence" value="ECO:0007669"/>
    <property type="project" value="TreeGrafter"/>
</dbReference>
<feature type="region of interest" description="Disordered" evidence="3">
    <location>
        <begin position="305"/>
        <end position="327"/>
    </location>
</feature>
<feature type="domain" description="PH" evidence="4">
    <location>
        <begin position="42"/>
        <end position="141"/>
    </location>
</feature>
<dbReference type="SUPFAM" id="SSF50729">
    <property type="entry name" value="PH domain-like"/>
    <property type="match status" value="1"/>
</dbReference>
<organism evidence="6 7">
    <name type="scientific">Chloropicon primus</name>
    <dbReference type="NCBI Taxonomy" id="1764295"/>
    <lineage>
        <taxon>Eukaryota</taxon>
        <taxon>Viridiplantae</taxon>
        <taxon>Chlorophyta</taxon>
        <taxon>Chloropicophyceae</taxon>
        <taxon>Chloropicales</taxon>
        <taxon>Chloropicaceae</taxon>
        <taxon>Chloropicon</taxon>
    </lineage>
</organism>
<evidence type="ECO:0000313" key="6">
    <source>
        <dbReference type="EMBL" id="QDZ21932.1"/>
    </source>
</evidence>